<accession>A0A5B7DBK7</accession>
<dbReference type="EMBL" id="VSRR010000708">
    <property type="protein sequence ID" value="MPC18744.1"/>
    <property type="molecule type" value="Genomic_DNA"/>
</dbReference>
<proteinExistence type="predicted"/>
<organism evidence="1 2">
    <name type="scientific">Portunus trituberculatus</name>
    <name type="common">Swimming crab</name>
    <name type="synonym">Neptunus trituberculatus</name>
    <dbReference type="NCBI Taxonomy" id="210409"/>
    <lineage>
        <taxon>Eukaryota</taxon>
        <taxon>Metazoa</taxon>
        <taxon>Ecdysozoa</taxon>
        <taxon>Arthropoda</taxon>
        <taxon>Crustacea</taxon>
        <taxon>Multicrustacea</taxon>
        <taxon>Malacostraca</taxon>
        <taxon>Eumalacostraca</taxon>
        <taxon>Eucarida</taxon>
        <taxon>Decapoda</taxon>
        <taxon>Pleocyemata</taxon>
        <taxon>Brachyura</taxon>
        <taxon>Eubrachyura</taxon>
        <taxon>Portunoidea</taxon>
        <taxon>Portunidae</taxon>
        <taxon>Portuninae</taxon>
        <taxon>Portunus</taxon>
    </lineage>
</organism>
<evidence type="ECO:0000313" key="2">
    <source>
        <dbReference type="Proteomes" id="UP000324222"/>
    </source>
</evidence>
<comment type="caution">
    <text evidence="1">The sequence shown here is derived from an EMBL/GenBank/DDBJ whole genome shotgun (WGS) entry which is preliminary data.</text>
</comment>
<name>A0A5B7DBK7_PORTR</name>
<sequence length="87" mass="9763">MTLGGDMVPNMGTTINKIACSTNGRKLNSASYTLFKIPQSGSDWRFASARWGDLRKYYADFPWNDSCFRIGDPSVCAERITSDSVWQ</sequence>
<gene>
    <name evidence="1" type="ORF">E2C01_011639</name>
</gene>
<dbReference type="Proteomes" id="UP000324222">
    <property type="component" value="Unassembled WGS sequence"/>
</dbReference>
<protein>
    <submittedName>
        <fullName evidence="1">Uncharacterized protein</fullName>
    </submittedName>
</protein>
<keyword evidence="2" id="KW-1185">Reference proteome</keyword>
<evidence type="ECO:0000313" key="1">
    <source>
        <dbReference type="EMBL" id="MPC18744.1"/>
    </source>
</evidence>
<dbReference type="AlphaFoldDB" id="A0A5B7DBK7"/>
<reference evidence="1 2" key="1">
    <citation type="submission" date="2019-05" db="EMBL/GenBank/DDBJ databases">
        <title>Another draft genome of Portunus trituberculatus and its Hox gene families provides insights of decapod evolution.</title>
        <authorList>
            <person name="Jeong J.-H."/>
            <person name="Song I."/>
            <person name="Kim S."/>
            <person name="Choi T."/>
            <person name="Kim D."/>
            <person name="Ryu S."/>
            <person name="Kim W."/>
        </authorList>
    </citation>
    <scope>NUCLEOTIDE SEQUENCE [LARGE SCALE GENOMIC DNA]</scope>
    <source>
        <tissue evidence="1">Muscle</tissue>
    </source>
</reference>